<evidence type="ECO:0000313" key="6">
    <source>
        <dbReference type="EMBL" id="KAF9788253.1"/>
    </source>
</evidence>
<feature type="chain" id="PRO_5040425095" description="LysM domain-containing protein" evidence="4">
    <location>
        <begin position="18"/>
        <end position="185"/>
    </location>
</feature>
<dbReference type="CDD" id="cd00118">
    <property type="entry name" value="LysM"/>
    <property type="match status" value="2"/>
</dbReference>
<gene>
    <name evidence="6" type="ORF">BJ322DRAFT_1106265</name>
</gene>
<reference evidence="6" key="1">
    <citation type="journal article" date="2020" name="Nat. Commun.">
        <title>Large-scale genome sequencing of mycorrhizal fungi provides insights into the early evolution of symbiotic traits.</title>
        <authorList>
            <person name="Miyauchi S."/>
            <person name="Kiss E."/>
            <person name="Kuo A."/>
            <person name="Drula E."/>
            <person name="Kohler A."/>
            <person name="Sanchez-Garcia M."/>
            <person name="Morin E."/>
            <person name="Andreopoulos B."/>
            <person name="Barry K.W."/>
            <person name="Bonito G."/>
            <person name="Buee M."/>
            <person name="Carver A."/>
            <person name="Chen C."/>
            <person name="Cichocki N."/>
            <person name="Clum A."/>
            <person name="Culley D."/>
            <person name="Crous P.W."/>
            <person name="Fauchery L."/>
            <person name="Girlanda M."/>
            <person name="Hayes R.D."/>
            <person name="Keri Z."/>
            <person name="LaButti K."/>
            <person name="Lipzen A."/>
            <person name="Lombard V."/>
            <person name="Magnuson J."/>
            <person name="Maillard F."/>
            <person name="Murat C."/>
            <person name="Nolan M."/>
            <person name="Ohm R.A."/>
            <person name="Pangilinan J."/>
            <person name="Pereira M.F."/>
            <person name="Perotto S."/>
            <person name="Peter M."/>
            <person name="Pfister S."/>
            <person name="Riley R."/>
            <person name="Sitrit Y."/>
            <person name="Stielow J.B."/>
            <person name="Szollosi G."/>
            <person name="Zifcakova L."/>
            <person name="Stursova M."/>
            <person name="Spatafora J.W."/>
            <person name="Tedersoo L."/>
            <person name="Vaario L.M."/>
            <person name="Yamada A."/>
            <person name="Yan M."/>
            <person name="Wang P."/>
            <person name="Xu J."/>
            <person name="Bruns T."/>
            <person name="Baldrian P."/>
            <person name="Vilgalys R."/>
            <person name="Dunand C."/>
            <person name="Henrissat B."/>
            <person name="Grigoriev I.V."/>
            <person name="Hibbett D."/>
            <person name="Nagy L.G."/>
            <person name="Martin F.M."/>
        </authorList>
    </citation>
    <scope>NUCLEOTIDE SEQUENCE</scope>
    <source>
        <strain evidence="6">UH-Tt-Lm1</strain>
    </source>
</reference>
<name>A0A9P6L992_9AGAM</name>
<dbReference type="GO" id="GO:0008061">
    <property type="term" value="F:chitin binding"/>
    <property type="evidence" value="ECO:0007669"/>
    <property type="project" value="UniProtKB-KW"/>
</dbReference>
<dbReference type="PANTHER" id="PTHR34997:SF1">
    <property type="entry name" value="PEPTIDOGLYCAN-BINDING LYSIN DOMAIN"/>
    <property type="match status" value="1"/>
</dbReference>
<dbReference type="PANTHER" id="PTHR34997">
    <property type="entry name" value="AM15"/>
    <property type="match status" value="1"/>
</dbReference>
<feature type="compositionally biased region" description="Acidic residues" evidence="3">
    <location>
        <begin position="168"/>
        <end position="185"/>
    </location>
</feature>
<organism evidence="6 7">
    <name type="scientific">Thelephora terrestris</name>
    <dbReference type="NCBI Taxonomy" id="56493"/>
    <lineage>
        <taxon>Eukaryota</taxon>
        <taxon>Fungi</taxon>
        <taxon>Dikarya</taxon>
        <taxon>Basidiomycota</taxon>
        <taxon>Agaricomycotina</taxon>
        <taxon>Agaricomycetes</taxon>
        <taxon>Thelephorales</taxon>
        <taxon>Thelephoraceae</taxon>
        <taxon>Thelephora</taxon>
    </lineage>
</organism>
<dbReference type="SMART" id="SM00257">
    <property type="entry name" value="LysM"/>
    <property type="match status" value="2"/>
</dbReference>
<feature type="domain" description="LysM" evidence="5">
    <location>
        <begin position="78"/>
        <end position="124"/>
    </location>
</feature>
<sequence length="185" mass="19156">MFFRTLIVAAIVSVVAAGPCVRQYTVQAGDYCDKISASQGVSTYQLAVINQGILNPQCTNLVPNESICLGYQGEDCTTVYTVKKGDTCDAIAAAQNVNTTLIHENNPQILPDCSNIYIGEVLCVASSVIVPPPVGTPPPMPSGATPAVPAPPPSTPAPTPSSSPDSGSGDDGDNDDDDLPYCDEL</sequence>
<dbReference type="InterPro" id="IPR018392">
    <property type="entry name" value="LysM"/>
</dbReference>
<dbReference type="PROSITE" id="PS51782">
    <property type="entry name" value="LYSM"/>
    <property type="match status" value="2"/>
</dbReference>
<dbReference type="Proteomes" id="UP000736335">
    <property type="component" value="Unassembled WGS sequence"/>
</dbReference>
<keyword evidence="4" id="KW-0732">Signal</keyword>
<dbReference type="EMBL" id="WIUZ02000004">
    <property type="protein sequence ID" value="KAF9788253.1"/>
    <property type="molecule type" value="Genomic_DNA"/>
</dbReference>
<keyword evidence="2" id="KW-0843">Virulence</keyword>
<evidence type="ECO:0000259" key="5">
    <source>
        <dbReference type="PROSITE" id="PS51782"/>
    </source>
</evidence>
<comment type="caution">
    <text evidence="6">The sequence shown here is derived from an EMBL/GenBank/DDBJ whole genome shotgun (WGS) entry which is preliminary data.</text>
</comment>
<dbReference type="OrthoDB" id="5985073at2759"/>
<feature type="compositionally biased region" description="Pro residues" evidence="3">
    <location>
        <begin position="148"/>
        <end position="161"/>
    </location>
</feature>
<proteinExistence type="predicted"/>
<evidence type="ECO:0000256" key="1">
    <source>
        <dbReference type="ARBA" id="ARBA00022669"/>
    </source>
</evidence>
<evidence type="ECO:0000256" key="2">
    <source>
        <dbReference type="ARBA" id="ARBA00023026"/>
    </source>
</evidence>
<keyword evidence="1" id="KW-0147">Chitin-binding</keyword>
<protein>
    <recommendedName>
        <fullName evidence="5">LysM domain-containing protein</fullName>
    </recommendedName>
</protein>
<reference evidence="6" key="2">
    <citation type="submission" date="2020-11" db="EMBL/GenBank/DDBJ databases">
        <authorList>
            <consortium name="DOE Joint Genome Institute"/>
            <person name="Kuo A."/>
            <person name="Miyauchi S."/>
            <person name="Kiss E."/>
            <person name="Drula E."/>
            <person name="Kohler A."/>
            <person name="Sanchez-Garcia M."/>
            <person name="Andreopoulos B."/>
            <person name="Barry K.W."/>
            <person name="Bonito G."/>
            <person name="Buee M."/>
            <person name="Carver A."/>
            <person name="Chen C."/>
            <person name="Cichocki N."/>
            <person name="Clum A."/>
            <person name="Culley D."/>
            <person name="Crous P.W."/>
            <person name="Fauchery L."/>
            <person name="Girlanda M."/>
            <person name="Hayes R."/>
            <person name="Keri Z."/>
            <person name="Labutti K."/>
            <person name="Lipzen A."/>
            <person name="Lombard V."/>
            <person name="Magnuson J."/>
            <person name="Maillard F."/>
            <person name="Morin E."/>
            <person name="Murat C."/>
            <person name="Nolan M."/>
            <person name="Ohm R."/>
            <person name="Pangilinan J."/>
            <person name="Pereira M."/>
            <person name="Perotto S."/>
            <person name="Peter M."/>
            <person name="Riley R."/>
            <person name="Sitrit Y."/>
            <person name="Stielow B."/>
            <person name="Szollosi G."/>
            <person name="Zifcakova L."/>
            <person name="Stursova M."/>
            <person name="Spatafora J.W."/>
            <person name="Tedersoo L."/>
            <person name="Vaario L.-M."/>
            <person name="Yamada A."/>
            <person name="Yan M."/>
            <person name="Wang P."/>
            <person name="Xu J."/>
            <person name="Bruns T."/>
            <person name="Baldrian P."/>
            <person name="Vilgalys R."/>
            <person name="Henrissat B."/>
            <person name="Grigoriev I.V."/>
            <person name="Hibbett D."/>
            <person name="Nagy L.G."/>
            <person name="Martin F.M."/>
        </authorList>
    </citation>
    <scope>NUCLEOTIDE SEQUENCE</scope>
    <source>
        <strain evidence="6">UH-Tt-Lm1</strain>
    </source>
</reference>
<evidence type="ECO:0000313" key="7">
    <source>
        <dbReference type="Proteomes" id="UP000736335"/>
    </source>
</evidence>
<dbReference type="AlphaFoldDB" id="A0A9P6L992"/>
<dbReference type="InterPro" id="IPR036779">
    <property type="entry name" value="LysM_dom_sf"/>
</dbReference>
<evidence type="ECO:0000256" key="3">
    <source>
        <dbReference type="SAM" id="MobiDB-lite"/>
    </source>
</evidence>
<feature type="signal peptide" evidence="4">
    <location>
        <begin position="1"/>
        <end position="17"/>
    </location>
</feature>
<dbReference type="InterPro" id="IPR052210">
    <property type="entry name" value="LysM1-like"/>
</dbReference>
<dbReference type="Pfam" id="PF01476">
    <property type="entry name" value="LysM"/>
    <property type="match status" value="2"/>
</dbReference>
<keyword evidence="7" id="KW-1185">Reference proteome</keyword>
<dbReference type="Gene3D" id="3.10.350.10">
    <property type="entry name" value="LysM domain"/>
    <property type="match status" value="2"/>
</dbReference>
<dbReference type="SUPFAM" id="SSF54106">
    <property type="entry name" value="LysM domain"/>
    <property type="match status" value="2"/>
</dbReference>
<feature type="domain" description="LysM" evidence="5">
    <location>
        <begin position="22"/>
        <end position="69"/>
    </location>
</feature>
<feature type="region of interest" description="Disordered" evidence="3">
    <location>
        <begin position="136"/>
        <end position="185"/>
    </location>
</feature>
<evidence type="ECO:0000256" key="4">
    <source>
        <dbReference type="SAM" id="SignalP"/>
    </source>
</evidence>
<accession>A0A9P6L992</accession>